<evidence type="ECO:0000313" key="1">
    <source>
        <dbReference type="EMBL" id="CAQ43435.1"/>
    </source>
</evidence>
<protein>
    <submittedName>
        <fullName evidence="1">Uncharacterized protein Zr_Hypothetical Protein 1</fullName>
    </submittedName>
</protein>
<dbReference type="KEGG" id="zro:ZYRO0E04774g"/>
<name>B2G4C6_ZYGRO</name>
<dbReference type="AlphaFoldDB" id="B2G4C6"/>
<accession>B2G4C6</accession>
<organism evidence="1">
    <name type="scientific">Zygosaccharomyces rouxii</name>
    <dbReference type="NCBI Taxonomy" id="4956"/>
    <lineage>
        <taxon>Eukaryota</taxon>
        <taxon>Fungi</taxon>
        <taxon>Dikarya</taxon>
        <taxon>Ascomycota</taxon>
        <taxon>Saccharomycotina</taxon>
        <taxon>Saccharomycetes</taxon>
        <taxon>Saccharomycetales</taxon>
        <taxon>Saccharomycetaceae</taxon>
        <taxon>Zygosaccharomyces</taxon>
    </lineage>
</organism>
<dbReference type="EMBL" id="AM989984">
    <property type="protein sequence ID" value="CAQ43435.1"/>
    <property type="molecule type" value="Genomic_DNA"/>
</dbReference>
<proteinExistence type="predicted"/>
<gene>
    <name evidence="1" type="primary">Zr_Hypothetical Protein 1</name>
    <name evidence="1" type="ORF">Zrou_5p11</name>
</gene>
<sequence>MDEDLVLISHSVCKKRTAAEAQLSPISPNGEFVTTYYTPTTKTKTSKRQKFRSKLLKCFSKSEDSASAFGDTDWTIQLNNNVGNSQMPESLLGSRVHNGSGITMTSNHNSGEENLACSLDKPHDSSNPFYIASISSSKHEAYSSGLAPVFGAQEAYVPRSVNKIPMTSNTSAGRGDQESPKKHRFRIWLNENCPRSSDRKVTMALKDIFAAIAEEAAKFASIRGKSKAAVEAGAVTTAAYARVNAATFRPSFNNGDAAKIIKEACQDVLTVSLVPKWKNIDYVKLFSIYQYELNLREAQANESLRRSSLKSGIDGLTIENSIGETFSEKELEPGRRVQFVNLEEGFEKESNSSALNSECDSPSEAFVEDFESNFLDEGDYALSTRTKKWMNLLMSRIDFFGKTTDIVRTFGDGIDNRSIGTNGMNNQKNLPFELECPNADELDDGFNPCMLDNSLIDALLPHIESGLSPSHRISDEISAAMTTEISTTNPGFCVYFGNASEGSSATLESNFEVKTKKAAEDIGVRTDERNTLESLAFREVATPRDTSFSSCDNHSVDFSKAYLRIEILNSHFDQISSQVEKIVSGAVRDDISNELPLKNYQSPFIAADGSCDAPVPFKNNYSALNTSADVVGSSDRKYSIEDLSPTATADPKMQVKELLSQIDSMLNTTKMGQYQANRENSSTSRENRLHLDIDTEQTIPQIDELLSLIDVAMVPATSENSKIDTQCIPNLNVRDTIIGKAPLDSLIPRVDCRLFDTDCVDSPATKIEDPIDSLSCEYGKQDSTNSGPQVNALLAQIDSVITNFDSND</sequence>
<dbReference type="RefSeq" id="XP_002499139.1">
    <property type="nucleotide sequence ID" value="XM_002499094.1"/>
</dbReference>
<reference evidence="1" key="1">
    <citation type="submission" date="2008-02" db="EMBL/GenBank/DDBJ databases">
        <title>Zygosaccharomyces rouxii homologs of Saccharomyces cerevisiae chromosome III.</title>
        <authorList>
            <person name="Gordon J.L."/>
            <person name="Wolfe K.H."/>
        </authorList>
    </citation>
    <scope>NUCLEOTIDE SEQUENCE</scope>
    <source>
        <strain evidence="1">CBS 732</strain>
    </source>
</reference>